<reference evidence="3 4" key="2">
    <citation type="journal article" date="2022" name="Microorganisms">
        <title>Complete Genome Sequences of Two Flavobacterium ammonificans Strains and a Flavobacterium ammoniigenes Strain of Ammonifying Bacterioplankton Isolated from Surface River Water.</title>
        <authorList>
            <person name="Suda W."/>
            <person name="Ogata Y."/>
            <person name="Shindo C."/>
            <person name="Watanabe K."/>
        </authorList>
    </citation>
    <scope>NUCLEOTIDE SEQUENCE [LARGE SCALE GENOMIC DNA]</scope>
    <source>
        <strain evidence="3 4">GENT11</strain>
    </source>
</reference>
<accession>A0ABN6KS02</accession>
<feature type="domain" description="Maltogenic amylase-like C-terminal" evidence="2">
    <location>
        <begin position="66"/>
        <end position="135"/>
    </location>
</feature>
<dbReference type="InterPro" id="IPR006047">
    <property type="entry name" value="GH13_cat_dom"/>
</dbReference>
<sequence>MEELHFSGMLAQMGGFTTGKPWLKVNPNYTFINAEAQEKDPNSVLNYYRKLVKVRKANPVLQYGKYTLLDRENPNVFSYLRELDGKKIVIVLNFTEKESSYSLGFSTEKSRILLANYPKSKSIKNNTLRPYEAVILELK</sequence>
<dbReference type="Gene3D" id="3.20.20.80">
    <property type="entry name" value="Glycosidases"/>
    <property type="match status" value="1"/>
</dbReference>
<evidence type="ECO:0000313" key="4">
    <source>
        <dbReference type="Proteomes" id="UP001319865"/>
    </source>
</evidence>
<gene>
    <name evidence="3" type="ORF">GENT11_02210</name>
</gene>
<dbReference type="SUPFAM" id="SSF51445">
    <property type="entry name" value="(Trans)glycosidases"/>
    <property type="match status" value="1"/>
</dbReference>
<dbReference type="Pfam" id="PF00128">
    <property type="entry name" value="Alpha-amylase"/>
    <property type="match status" value="1"/>
</dbReference>
<dbReference type="InterPro" id="IPR013780">
    <property type="entry name" value="Glyco_hydro_b"/>
</dbReference>
<dbReference type="PANTHER" id="PTHR10357:SF179">
    <property type="entry name" value="NEUTRAL AND BASIC AMINO ACID TRANSPORT PROTEIN RBAT"/>
    <property type="match status" value="1"/>
</dbReference>
<evidence type="ECO:0000259" key="1">
    <source>
        <dbReference type="Pfam" id="PF00128"/>
    </source>
</evidence>
<evidence type="ECO:0000259" key="2">
    <source>
        <dbReference type="Pfam" id="PF16657"/>
    </source>
</evidence>
<proteinExistence type="predicted"/>
<name>A0ABN6KS02_9FLAO</name>
<reference evidence="3 4" key="1">
    <citation type="journal article" date="2022" name="Int. J. Syst. Evol. Microbiol.">
        <title>Flavobacterium ammonificans sp. nov. and Flavobacterium ammoniigenes sp. nov., ammonifying bacteria isolated from surface river water.</title>
        <authorList>
            <person name="Watanabe K."/>
            <person name="Kitamura T."/>
            <person name="Ogata Y."/>
            <person name="Shindo C."/>
            <person name="Suda W."/>
        </authorList>
    </citation>
    <scope>NUCLEOTIDE SEQUENCE [LARGE SCALE GENOMIC DNA]</scope>
    <source>
        <strain evidence="3 4">GENT11</strain>
    </source>
</reference>
<dbReference type="PANTHER" id="PTHR10357">
    <property type="entry name" value="ALPHA-AMYLASE FAMILY MEMBER"/>
    <property type="match status" value="1"/>
</dbReference>
<evidence type="ECO:0008006" key="5">
    <source>
        <dbReference type="Google" id="ProtNLM"/>
    </source>
</evidence>
<dbReference type="EMBL" id="AP025183">
    <property type="protein sequence ID" value="BDB51909.1"/>
    <property type="molecule type" value="Genomic_DNA"/>
</dbReference>
<dbReference type="Pfam" id="PF16657">
    <property type="entry name" value="Malt_amylase_C"/>
    <property type="match status" value="1"/>
</dbReference>
<dbReference type="Proteomes" id="UP001319865">
    <property type="component" value="Chromosome"/>
</dbReference>
<keyword evidence="4" id="KW-1185">Reference proteome</keyword>
<protein>
    <recommendedName>
        <fullName evidence="5">Maltogenic Amylase C-terminal domain-containing protein</fullName>
    </recommendedName>
</protein>
<organism evidence="3 4">
    <name type="scientific">Flavobacterium ammonificans</name>
    <dbReference type="NCBI Taxonomy" id="1751056"/>
    <lineage>
        <taxon>Bacteria</taxon>
        <taxon>Pseudomonadati</taxon>
        <taxon>Bacteroidota</taxon>
        <taxon>Flavobacteriia</taxon>
        <taxon>Flavobacteriales</taxon>
        <taxon>Flavobacteriaceae</taxon>
        <taxon>Flavobacterium</taxon>
    </lineage>
</organism>
<dbReference type="SUPFAM" id="SSF51011">
    <property type="entry name" value="Glycosyl hydrolase domain"/>
    <property type="match status" value="1"/>
</dbReference>
<dbReference type="Gene3D" id="2.60.40.1180">
    <property type="entry name" value="Golgi alpha-mannosidase II"/>
    <property type="match status" value="1"/>
</dbReference>
<dbReference type="InterPro" id="IPR017853">
    <property type="entry name" value="GH"/>
</dbReference>
<feature type="domain" description="Glycosyl hydrolase family 13 catalytic" evidence="1">
    <location>
        <begin position="13"/>
        <end position="64"/>
    </location>
</feature>
<dbReference type="InterPro" id="IPR032091">
    <property type="entry name" value="Malt_amylase-like_C"/>
</dbReference>
<evidence type="ECO:0000313" key="3">
    <source>
        <dbReference type="EMBL" id="BDB51909.1"/>
    </source>
</evidence>